<dbReference type="SMART" id="SM00060">
    <property type="entry name" value="FN3"/>
    <property type="match status" value="11"/>
</dbReference>
<dbReference type="OMA" id="THCEKIT"/>
<dbReference type="PANTHER" id="PTHR16897">
    <property type="entry name" value="OS10G0105400 PROTEIN"/>
    <property type="match status" value="1"/>
</dbReference>
<dbReference type="PROSITE" id="PS50853">
    <property type="entry name" value="FN3"/>
    <property type="match status" value="1"/>
</dbReference>
<feature type="signal peptide" evidence="3">
    <location>
        <begin position="1"/>
        <end position="24"/>
    </location>
</feature>
<dbReference type="RefSeq" id="XP_022088108.1">
    <property type="nucleotide sequence ID" value="XM_022232416.1"/>
</dbReference>
<dbReference type="Proteomes" id="UP000694845">
    <property type="component" value="Unplaced"/>
</dbReference>
<evidence type="ECO:0000259" key="5">
    <source>
        <dbReference type="PROSITE" id="PS50853"/>
    </source>
</evidence>
<feature type="domain" description="Fibronectin type-III" evidence="5">
    <location>
        <begin position="3214"/>
        <end position="3304"/>
    </location>
</feature>
<dbReference type="InterPro" id="IPR003961">
    <property type="entry name" value="FN3_dom"/>
</dbReference>
<keyword evidence="1" id="KW-1015">Disulfide bond</keyword>
<gene>
    <name evidence="7" type="primary">LOC110977889</name>
</gene>
<comment type="caution">
    <text evidence="1">Lacks conserved residue(s) required for the propagation of feature annotation.</text>
</comment>
<feature type="disulfide bond" evidence="1">
    <location>
        <begin position="47"/>
        <end position="56"/>
    </location>
</feature>
<dbReference type="InterPro" id="IPR013783">
    <property type="entry name" value="Ig-like_fold"/>
</dbReference>
<dbReference type="SMART" id="SM00181">
    <property type="entry name" value="EGF"/>
    <property type="match status" value="2"/>
</dbReference>
<dbReference type="SUPFAM" id="SSF49265">
    <property type="entry name" value="Fibronectin type III"/>
    <property type="match status" value="2"/>
</dbReference>
<dbReference type="PANTHER" id="PTHR16897:SF2">
    <property type="entry name" value="OS03G0226600 PROTEIN"/>
    <property type="match status" value="1"/>
</dbReference>
<proteinExistence type="predicted"/>
<feature type="chain" id="PRO_5034466522" evidence="3">
    <location>
        <begin position="25"/>
        <end position="3304"/>
    </location>
</feature>
<dbReference type="PROSITE" id="PS50026">
    <property type="entry name" value="EGF_3"/>
    <property type="match status" value="1"/>
</dbReference>
<dbReference type="GeneID" id="110977889"/>
<keyword evidence="6" id="KW-1185">Reference proteome</keyword>
<dbReference type="CDD" id="cd00063">
    <property type="entry name" value="FN3"/>
    <property type="match status" value="1"/>
</dbReference>
<evidence type="ECO:0000256" key="1">
    <source>
        <dbReference type="PROSITE-ProRule" id="PRU00076"/>
    </source>
</evidence>
<dbReference type="OrthoDB" id="6061841at2759"/>
<name>A0A8B7Y4J1_ACAPL</name>
<keyword evidence="3" id="KW-0732">Signal</keyword>
<evidence type="ECO:0000256" key="2">
    <source>
        <dbReference type="SAM" id="MobiDB-lite"/>
    </source>
</evidence>
<keyword evidence="1" id="KW-0245">EGF-like domain</keyword>
<sequence>MADMRNVIVIALVATFLTLSAVEAFTCYGSTTCPNGGTCIEDDLCACVQGYFSPRCEVCRPIDHCPEVFCSNYYDAKCIRCDGDFGPTFGSAYEKTGDQRRCIKQCSWRSDSNACFPGSCTDAQCTCSSGFSGDDCRTMEEGQAPVMSELRATLLAGTTTQELGRARNDTATLDINGQNFTDVRIHWKCSYQPTGLPNPSVLDGAGQPVYPYIANVSLGVVSASVTATVHLASGGTYTLGSENCPAAGSQDDPATSLVICEYTFDIDGSIWTPSDGDVLTYIVDATNGGYMQLYDRDNSNNIITRYYVGRTVSASANFTFDLDSPYHCVNVSAGCRTTMLDAGDDVTVEADITITWSDWADDLSGIGEYDLQVRQLSGGHGDEMTETFDVPAVYAGAAVSGQTVMLPHPGVYSIVLTASDKSGNTRLSRRFVLFDDDPDDVTTQSHAPLRVLSASTETGYTWVTDLGLPGGTTPITLSWFEHFTNAHHRSQGLLKPIGSYAGGEIDTAYDQNFGLRGRAAIPNALGVTQFRVLYDIDHSGGRTIVNASRNDSDDWRNLNTTTQVTYDLSLVDGDSIRFWVEARDVTGHSLRDTVLTHVDSSPPVVDGGDGTLAVPSSADLDNVGVAFRAYDVHSGIRTIEWRIFINQSDTEVELARQTLPPVKIDPATEDCDPSSCLCIPLGDCYAMYYGFNPDVHIGGHSSDYFVGLTVTNHARLVANKTIKVTVDSTPPEAGVVHDGMLGSKEVDYQVGRDLWAHWEGFVDRESGVAFYRYLFDDLCWDDSTAIDSVQDNMTQTSSTHASWTAPSPGKYHVTVVAYNTAQEPSEPVCSDGVTIDASPPELSQIAIKRTRAWPGLAKDAEGRVWLITEHLRKMELVNASSNCSSVATPLTDLSIYPDVTASEARSQQDISCQDFSGFEEKLFLPTHKHMTVSWSGEDLESSIYDYEIGLSSDLSNLTPDLVTFVSTSGHDRFVMYHPHISHGSVFYLVLQAINKAQVSTTKAIGPIVVDTTPPTFVGRVSVRADDDHLIAEWGDDGFIDDEDTGLRYQVAIGQHRGGTETHSYQEEDDLQIGPCLLRTSCAAFSLADLGWRLHGDHEYYVSVRAQNGAGLVAVGISPVYRHIVQLPSVGVVLDVAPLGEAPDGTLGVAKDIDVQMDTTSISARWYGFEHPHLDINYEIAVGSEGGTSDISGGLIDVGSATFYRLEGLTLTSLKTYYVTVRATSDTGSVNVTSDGVKVIREGLILDGTAVKDGLGCHREGDEVLSNGSSDADPPCQDDIPHQSSTSDISARWTIPEMLLPFVTHVLWAVEEEVETYTDDEVAMSEWIQVIDYQDLGMAFQHVEAGVRLRDGAHIRSKLKFCHGSVCFLPVTSDGFWVLSRPPEVGQVTVSDVRLADGLTNLSVIFQPFVHEYVRRGDQRELMDGYQWRIAVAGGAVLSAWNLAGDVVIAGETAHFIATYNGQLDRRVCHQLSLRGFNKAGLSSTASTQLPDCAVLSAPNIVIDADHEVVLELNAAWHEPDRDYVLSRTFLAAVWPQLRHRAYVWAAVQDIGTADFGNLDQGLHFPCEHPMAEACGETDKEFVNIPGLSLQHSNRYRVCVHANQVVIEHETWNQTLPSVSSCSDGVVVDTTPPIAGSVRMGWQQRQKFQRSSSELVLHWESFTDSEEHGSSWQHTGIQYYEYAVGSSRGSSDVKEFTRLGLTDSVIVNNLRLEHGHSYYATVRAYDFVGLFAASTSESIIVDAMPPTVNTSYTLDIGGSFIRSTTSLSARWEHVFSDKESGIAYYEWAVGSQPGHADVMPFKQETSESGASDPSAPLRLQEGHSYFVTVKAVDHVQLIRSKSFGAFAVDASPPLAGHVFDGDPTQAPVSHRDQDFQGDRAALGASWEGFHDPHSTLVGYSWFAGTCEGCSDVVPRQHVGLDTSVLADNLNLVPGLTYYVTVTACNAAELCTSVTSDGVTVDDSPPVWGHVSDGGPGGGDVSFQSSRRELRAHWWGFHDPHSGLSHYEWRAGTTPGAADILPSTRIELSEDALIFLPASDQLPVGNDIYITVRAYNRVGLQSEATSNGFRVDPSPPDVVNIPAVDKTVGVAVQNTQVLRDVVRLSWCFRDPESGMKEQYISVSTHRNGDIDIAPVKVAGSERDHTFTNLTLSDGGHYFMTVVACNYAGLCTEAKAEPLLVDTSPPSQGSFSTAANPEPTTSVPGATSPPSHHSGWMTWLEDSSTSTGSLALAWLGFADIHSGISHYLVSVGTTYGGSELTPGGPIPIDHRNGSVPLDDDTLQTTVIPLEGSITALVPPYLYISMWAVNEVGLSSTHLHSAFEASPTSPHEGALLPLQQCSASTCEGHCACPSSNQACSMRPGVCNDVTNSNPNAEIEVLDILNLTFDDDDAEIDINDTATQYLMAAAWRVSDQKGLGIKWSECSIGDDSSTPSDPAGVFDPATEKIWFDVGQANHTVITLAKDHKLTKGTRYYFFVRAWYDADTFAVFRSDGITPDVTPPKVSMTSRFKVKDLTRPDSSRDADYLTNPSIVYIAWEGAFLDDAMSHYEVSLSTYPGGGDVCYFSNHSVPASEFTTSLANLNLHSGLRYYANVRAFNKAGLHTLRSSDGFVVDTQRPYPGVVNDGIDLHDLEYQNTSTVVSASWHGFVDLESYIDHYEWCVGQTSNPTDDSILPCTDVGIHLSASTTLVLPLNEGNRYYSKVAAVDAAGLQSEMISSDGFVVDTSPPEPLEHILLGENLLTNPSFEGMEGQDSVLPWDVELGSEFTVITSEVKAAQDGSRFLSVRGSVSQTFHTLPGSHYQVVLFASHVVPSHNPLLNQEGHIEAPGLNRVFRLYDQPAHGHSEQSLSSIAWHQHRFFFTASGDVSTLKISSLGLSNGILLDNIQVRLVTTAPSTGNGSVEVHTQFIHGWSSLQAKWHFVDPESPIVDYSWAVGTTRGGTQLQRFTSVGTQTDGANTNLSMQHGSRVHVTVTARNAAGLVAVATSGPIIVDSTAPIIHYVIDGGTEQDIDYSSDDQSVTFSWSATDPETGIDHCEWSVGSQPGFADISPISQTPDAASIVTANLAEASVEGESLYATVTCYNRAGQQSTKSSNGITVVTEPPSNTAAFVLINSVSETPYQSRERYQSQRDSLKASWDGFTDPYGIQHYECLLGGPNAFASWRPCGSTSQTHLDWSGLSLVDDASYTLSVRAVNHAGLTSRAATQTFSVESSWPAVHAPSLLRSSWLGDGTVDLAWDGLFSNPYSSSLVYEVSLGTIPGGSDVMQWVETTETGMRVSPLAPYTDYHLTLTAINAAGLSQTVNKILNSR</sequence>
<evidence type="ECO:0000259" key="4">
    <source>
        <dbReference type="PROSITE" id="PS50026"/>
    </source>
</evidence>
<evidence type="ECO:0000313" key="7">
    <source>
        <dbReference type="RefSeq" id="XP_022088108.1"/>
    </source>
</evidence>
<dbReference type="InterPro" id="IPR036116">
    <property type="entry name" value="FN3_sf"/>
</dbReference>
<feature type="compositionally biased region" description="Polar residues" evidence="2">
    <location>
        <begin position="2181"/>
        <end position="2208"/>
    </location>
</feature>
<dbReference type="InterPro" id="IPR000742">
    <property type="entry name" value="EGF"/>
</dbReference>
<feature type="domain" description="EGF-like" evidence="4">
    <location>
        <begin position="23"/>
        <end position="57"/>
    </location>
</feature>
<organism evidence="6 7">
    <name type="scientific">Acanthaster planci</name>
    <name type="common">Crown-of-thorns starfish</name>
    <dbReference type="NCBI Taxonomy" id="133434"/>
    <lineage>
        <taxon>Eukaryota</taxon>
        <taxon>Metazoa</taxon>
        <taxon>Echinodermata</taxon>
        <taxon>Eleutherozoa</taxon>
        <taxon>Asterozoa</taxon>
        <taxon>Asteroidea</taxon>
        <taxon>Valvatacea</taxon>
        <taxon>Valvatida</taxon>
        <taxon>Acanthasteridae</taxon>
        <taxon>Acanthaster</taxon>
    </lineage>
</organism>
<accession>A0A8B7Y4J1</accession>
<protein>
    <submittedName>
        <fullName evidence="7">Uncharacterized protein LOC110977889 isoform X1</fullName>
    </submittedName>
</protein>
<feature type="region of interest" description="Disordered" evidence="2">
    <location>
        <begin position="2179"/>
        <end position="2212"/>
    </location>
</feature>
<evidence type="ECO:0000256" key="3">
    <source>
        <dbReference type="SAM" id="SignalP"/>
    </source>
</evidence>
<evidence type="ECO:0000313" key="6">
    <source>
        <dbReference type="Proteomes" id="UP000694845"/>
    </source>
</evidence>
<reference evidence="7" key="1">
    <citation type="submission" date="2025-08" db="UniProtKB">
        <authorList>
            <consortium name="RefSeq"/>
        </authorList>
    </citation>
    <scope>IDENTIFICATION</scope>
</reference>
<dbReference type="Gene3D" id="2.60.40.10">
    <property type="entry name" value="Immunoglobulins"/>
    <property type="match status" value="1"/>
</dbReference>
<dbReference type="KEGG" id="aplc:110977889"/>
<dbReference type="CDD" id="cd00054">
    <property type="entry name" value="EGF_CA"/>
    <property type="match status" value="1"/>
</dbReference>